<evidence type="ECO:0000256" key="3">
    <source>
        <dbReference type="SAM" id="Phobius"/>
    </source>
</evidence>
<dbReference type="Proteomes" id="UP001501565">
    <property type="component" value="Unassembled WGS sequence"/>
</dbReference>
<dbReference type="PANTHER" id="PTHR30469:SF15">
    <property type="entry name" value="HLYD FAMILY OF SECRETION PROTEINS"/>
    <property type="match status" value="1"/>
</dbReference>
<reference evidence="6" key="1">
    <citation type="journal article" date="2019" name="Int. J. Syst. Evol. Microbiol.">
        <title>The Global Catalogue of Microorganisms (GCM) 10K type strain sequencing project: providing services to taxonomists for standard genome sequencing and annotation.</title>
        <authorList>
            <consortium name="The Broad Institute Genomics Platform"/>
            <consortium name="The Broad Institute Genome Sequencing Center for Infectious Disease"/>
            <person name="Wu L."/>
            <person name="Ma J."/>
        </authorList>
    </citation>
    <scope>NUCLEOTIDE SEQUENCE [LARGE SCALE GENOMIC DNA]</scope>
    <source>
        <strain evidence="6">JCM 17551</strain>
    </source>
</reference>
<sequence>MILLPEKVHRHQSKLILVAITLVTAAAIITLNLSRTKVKTSPPVDKYWDVEGFIINQGSYSPTIRLFGSIHSSATTTLTSRVSGVVQATPKQDGHLVQNKETLVTIDPSEVDRILQQRLSDLEEAKANLAVEIIRHEFNQRNLVHEKAQLKLADNSVARLKTLKQKNLSAESDLEAALINQTQQALKVSNSQLNIANHKNQVAILKARVNRAEAAFNQTEDDAASTLVQSPFNGRISQVHVAVGDRVNKGSPLITLYSTEHLELRVHAPELTANRIREQITTYHQTPQAIFAHTVIHGIQYRLPFERLAGKVLQGSGGIDAVFSFQQPLKQLPLGKTLAVDIVLPGIPNTLVVPASSIYQQKYVYLITDQKLQSVAIKRLGVWANPSQPTLSFWVVEGKLSSGDTILSSLLPNAIDGLKVRVHEQ</sequence>
<keyword evidence="3" id="KW-1133">Transmembrane helix</keyword>
<dbReference type="Gene3D" id="2.40.50.100">
    <property type="match status" value="1"/>
</dbReference>
<comment type="similarity">
    <text evidence="1">Belongs to the membrane fusion protein (MFP) (TC 8.A.1) family.</text>
</comment>
<dbReference type="InterPro" id="IPR058625">
    <property type="entry name" value="MdtA-like_BSH"/>
</dbReference>
<dbReference type="Gene3D" id="2.40.30.170">
    <property type="match status" value="1"/>
</dbReference>
<keyword evidence="3" id="KW-0812">Transmembrane</keyword>
<dbReference type="PANTHER" id="PTHR30469">
    <property type="entry name" value="MULTIDRUG RESISTANCE PROTEIN MDTA"/>
    <property type="match status" value="1"/>
</dbReference>
<accession>A0ABP7MY12</accession>
<feature type="coiled-coil region" evidence="2">
    <location>
        <begin position="160"/>
        <end position="222"/>
    </location>
</feature>
<dbReference type="SUPFAM" id="SSF111369">
    <property type="entry name" value="HlyD-like secretion proteins"/>
    <property type="match status" value="2"/>
</dbReference>
<feature type="domain" description="Multidrug resistance protein MdtA-like barrel-sandwich hybrid" evidence="4">
    <location>
        <begin position="76"/>
        <end position="252"/>
    </location>
</feature>
<evidence type="ECO:0000259" key="4">
    <source>
        <dbReference type="Pfam" id="PF25917"/>
    </source>
</evidence>
<feature type="transmembrane region" description="Helical" evidence="3">
    <location>
        <begin position="15"/>
        <end position="33"/>
    </location>
</feature>
<dbReference type="EMBL" id="BAABBN010000007">
    <property type="protein sequence ID" value="GAA3932589.1"/>
    <property type="molecule type" value="Genomic_DNA"/>
</dbReference>
<gene>
    <name evidence="5" type="ORF">GCM10022277_31800</name>
</gene>
<evidence type="ECO:0000313" key="6">
    <source>
        <dbReference type="Proteomes" id="UP001501565"/>
    </source>
</evidence>
<proteinExistence type="inferred from homology"/>
<keyword evidence="6" id="KW-1185">Reference proteome</keyword>
<name>A0ABP7MY12_9GAMM</name>
<keyword evidence="3" id="KW-0472">Membrane</keyword>
<comment type="caution">
    <text evidence="5">The sequence shown here is derived from an EMBL/GenBank/DDBJ whole genome shotgun (WGS) entry which is preliminary data.</text>
</comment>
<protein>
    <recommendedName>
        <fullName evidence="4">Multidrug resistance protein MdtA-like barrel-sandwich hybrid domain-containing protein</fullName>
    </recommendedName>
</protein>
<dbReference type="RefSeq" id="WP_344799553.1">
    <property type="nucleotide sequence ID" value="NZ_BAABBN010000007.1"/>
</dbReference>
<dbReference type="Gene3D" id="1.10.287.470">
    <property type="entry name" value="Helix hairpin bin"/>
    <property type="match status" value="1"/>
</dbReference>
<keyword evidence="2" id="KW-0175">Coiled coil</keyword>
<evidence type="ECO:0000313" key="5">
    <source>
        <dbReference type="EMBL" id="GAA3932589.1"/>
    </source>
</evidence>
<dbReference type="Pfam" id="PF25917">
    <property type="entry name" value="BSH_RND"/>
    <property type="match status" value="1"/>
</dbReference>
<evidence type="ECO:0000256" key="2">
    <source>
        <dbReference type="SAM" id="Coils"/>
    </source>
</evidence>
<organism evidence="5 6">
    <name type="scientific">Litoribacillus peritrichatus</name>
    <dbReference type="NCBI Taxonomy" id="718191"/>
    <lineage>
        <taxon>Bacteria</taxon>
        <taxon>Pseudomonadati</taxon>
        <taxon>Pseudomonadota</taxon>
        <taxon>Gammaproteobacteria</taxon>
        <taxon>Oceanospirillales</taxon>
        <taxon>Oceanospirillaceae</taxon>
        <taxon>Litoribacillus</taxon>
    </lineage>
</organism>
<evidence type="ECO:0000256" key="1">
    <source>
        <dbReference type="ARBA" id="ARBA00009477"/>
    </source>
</evidence>